<proteinExistence type="predicted"/>
<feature type="transmembrane region" description="Helical" evidence="1">
    <location>
        <begin position="163"/>
        <end position="182"/>
    </location>
</feature>
<keyword evidence="1" id="KW-1133">Transmembrane helix</keyword>
<dbReference type="Proteomes" id="UP000606193">
    <property type="component" value="Unassembled WGS sequence"/>
</dbReference>
<evidence type="ECO:0008006" key="4">
    <source>
        <dbReference type="Google" id="ProtNLM"/>
    </source>
</evidence>
<keyword evidence="3" id="KW-1185">Reference proteome</keyword>
<name>A0ABR7N0M5_9FIRM</name>
<keyword evidence="1" id="KW-0472">Membrane</keyword>
<sequence length="223" mass="25535">MKYCKRCGVEVVGEREVCPLCSSVLHVDEKPARQEDSFPNIAAKRKVRRKVFWICVYICVLIEALLLGLNRIFSPEVRWSLISGAAEAYVLLSLWQMLSRRKGHITKLYFQAAAVFLLLLGIDYSLGFHGWSVKYGFPCVLLGFAAIILLCMIINFANWQNYLTMQVFMGIFSLAFLIYSFRGKNGNLILACVVFGIYLTLWVMTMIIGGRKAENEIRRKFHL</sequence>
<dbReference type="RefSeq" id="WP_249297591.1">
    <property type="nucleotide sequence ID" value="NZ_JACRSX010000004.1"/>
</dbReference>
<feature type="transmembrane region" description="Helical" evidence="1">
    <location>
        <begin position="51"/>
        <end position="73"/>
    </location>
</feature>
<feature type="transmembrane region" description="Helical" evidence="1">
    <location>
        <begin position="108"/>
        <end position="129"/>
    </location>
</feature>
<reference evidence="2 3" key="1">
    <citation type="submission" date="2020-08" db="EMBL/GenBank/DDBJ databases">
        <title>Genome public.</title>
        <authorList>
            <person name="Liu C."/>
            <person name="Sun Q."/>
        </authorList>
    </citation>
    <scope>NUCLEOTIDE SEQUENCE [LARGE SCALE GENOMIC DNA]</scope>
    <source>
        <strain evidence="2 3">NSJ-37</strain>
    </source>
</reference>
<evidence type="ECO:0000313" key="2">
    <source>
        <dbReference type="EMBL" id="MBC8562044.1"/>
    </source>
</evidence>
<gene>
    <name evidence="2" type="ORF">H8704_05255</name>
</gene>
<dbReference type="InterPro" id="IPR046283">
    <property type="entry name" value="DUF6320"/>
</dbReference>
<evidence type="ECO:0000256" key="1">
    <source>
        <dbReference type="SAM" id="Phobius"/>
    </source>
</evidence>
<feature type="transmembrane region" description="Helical" evidence="1">
    <location>
        <begin position="135"/>
        <end position="156"/>
    </location>
</feature>
<dbReference type="EMBL" id="JACRSX010000004">
    <property type="protein sequence ID" value="MBC8562044.1"/>
    <property type="molecule type" value="Genomic_DNA"/>
</dbReference>
<comment type="caution">
    <text evidence="2">The sequence shown here is derived from an EMBL/GenBank/DDBJ whole genome shotgun (WGS) entry which is preliminary data.</text>
</comment>
<accession>A0ABR7N0M5</accession>
<dbReference type="Pfam" id="PF19845">
    <property type="entry name" value="DUF6320"/>
    <property type="match status" value="1"/>
</dbReference>
<protein>
    <recommendedName>
        <fullName evidence="4">Zinc ribbon domain-containing protein</fullName>
    </recommendedName>
</protein>
<evidence type="ECO:0000313" key="3">
    <source>
        <dbReference type="Proteomes" id="UP000606193"/>
    </source>
</evidence>
<organism evidence="2 3">
    <name type="scientific">Jutongia huaianensis</name>
    <dbReference type="NCBI Taxonomy" id="2763668"/>
    <lineage>
        <taxon>Bacteria</taxon>
        <taxon>Bacillati</taxon>
        <taxon>Bacillota</taxon>
        <taxon>Clostridia</taxon>
        <taxon>Lachnospirales</taxon>
        <taxon>Lachnospiraceae</taxon>
        <taxon>Jutongia</taxon>
    </lineage>
</organism>
<keyword evidence="1" id="KW-0812">Transmembrane</keyword>
<feature type="transmembrane region" description="Helical" evidence="1">
    <location>
        <begin position="188"/>
        <end position="210"/>
    </location>
</feature>